<reference evidence="3 4" key="1">
    <citation type="submission" date="2019-03" db="EMBL/GenBank/DDBJ databases">
        <authorList>
            <person name="Gaulin E."/>
            <person name="Dumas B."/>
        </authorList>
    </citation>
    <scope>NUCLEOTIDE SEQUENCE [LARGE SCALE GENOMIC DNA]</scope>
    <source>
        <strain evidence="3">CBS 568.67</strain>
    </source>
</reference>
<proteinExistence type="predicted"/>
<keyword evidence="4" id="KW-1185">Reference proteome</keyword>
<keyword evidence="1" id="KW-1133">Transmembrane helix</keyword>
<gene>
    <name evidence="3" type="primary">Aste57867_12496</name>
    <name evidence="2" type="ORF">As57867_012450</name>
    <name evidence="3" type="ORF">ASTE57867_12496</name>
</gene>
<evidence type="ECO:0000256" key="1">
    <source>
        <dbReference type="SAM" id="Phobius"/>
    </source>
</evidence>
<dbReference type="EMBL" id="VJMH01005371">
    <property type="protein sequence ID" value="KAF0696775.1"/>
    <property type="molecule type" value="Genomic_DNA"/>
</dbReference>
<evidence type="ECO:0000313" key="2">
    <source>
        <dbReference type="EMBL" id="KAF0696775.1"/>
    </source>
</evidence>
<dbReference type="AlphaFoldDB" id="A0A485KVS9"/>
<name>A0A485KVS9_9STRA</name>
<keyword evidence="1" id="KW-0812">Transmembrane</keyword>
<accession>A0A485KVS9</accession>
<reference evidence="2" key="2">
    <citation type="submission" date="2019-06" db="EMBL/GenBank/DDBJ databases">
        <title>Genomics analysis of Aphanomyces spp. identifies a new class of oomycete effector associated with host adaptation.</title>
        <authorList>
            <person name="Gaulin E."/>
        </authorList>
    </citation>
    <scope>NUCLEOTIDE SEQUENCE</scope>
    <source>
        <strain evidence="2">CBS 578.67</strain>
    </source>
</reference>
<dbReference type="Proteomes" id="UP000332933">
    <property type="component" value="Unassembled WGS sequence"/>
</dbReference>
<feature type="transmembrane region" description="Helical" evidence="1">
    <location>
        <begin position="32"/>
        <end position="51"/>
    </location>
</feature>
<protein>
    <submittedName>
        <fullName evidence="3">Aste57867_12496 protein</fullName>
    </submittedName>
</protein>
<feature type="transmembrane region" description="Helical" evidence="1">
    <location>
        <begin position="6"/>
        <end position="25"/>
    </location>
</feature>
<keyword evidence="1" id="KW-0472">Membrane</keyword>
<organism evidence="3 4">
    <name type="scientific">Aphanomyces stellatus</name>
    <dbReference type="NCBI Taxonomy" id="120398"/>
    <lineage>
        <taxon>Eukaryota</taxon>
        <taxon>Sar</taxon>
        <taxon>Stramenopiles</taxon>
        <taxon>Oomycota</taxon>
        <taxon>Saprolegniomycetes</taxon>
        <taxon>Saprolegniales</taxon>
        <taxon>Verrucalvaceae</taxon>
        <taxon>Aphanomyces</taxon>
    </lineage>
</organism>
<sequence>MLMTIAMVAVGAAAVCCALVVFAFLPTILSILVFAMQVPVLVFGLIFSPFLQGGNSMPEHVVPGECGAVGASFGVIGWLIELIVFLPRFALQVLYMSLTLPFSSPAAWPTAEALSSTKATPFPPPIEKTSTKTTSTFECMECGQAVTSTIPCTKCAYASCVSCYRAHLASSIERHETTLRCARCAAAIDTSFLQAHLSPNQQATLAAVQACDRVMTCPDSTCLGRLRLSSLIKRKRVCTRCAAAWCADCRRPFHLFGSCVE</sequence>
<evidence type="ECO:0000313" key="3">
    <source>
        <dbReference type="EMBL" id="VFT89347.1"/>
    </source>
</evidence>
<dbReference type="EMBL" id="CAADRA010005392">
    <property type="protein sequence ID" value="VFT89347.1"/>
    <property type="molecule type" value="Genomic_DNA"/>
</dbReference>
<feature type="transmembrane region" description="Helical" evidence="1">
    <location>
        <begin position="71"/>
        <end position="91"/>
    </location>
</feature>
<evidence type="ECO:0000313" key="4">
    <source>
        <dbReference type="Proteomes" id="UP000332933"/>
    </source>
</evidence>